<dbReference type="Gene3D" id="3.40.720.10">
    <property type="entry name" value="Alkaline Phosphatase, subunit A"/>
    <property type="match status" value="1"/>
</dbReference>
<feature type="signal peptide" evidence="1">
    <location>
        <begin position="1"/>
        <end position="30"/>
    </location>
</feature>
<dbReference type="Gene3D" id="3.30.1360.180">
    <property type="match status" value="1"/>
</dbReference>
<dbReference type="PROSITE" id="PS51257">
    <property type="entry name" value="PROKAR_LIPOPROTEIN"/>
    <property type="match status" value="1"/>
</dbReference>
<dbReference type="OrthoDB" id="9771966at2"/>
<reference evidence="2" key="2">
    <citation type="submission" date="2020-09" db="EMBL/GenBank/DDBJ databases">
        <authorList>
            <person name="Sun Q."/>
            <person name="Kim S."/>
        </authorList>
    </citation>
    <scope>NUCLEOTIDE SEQUENCE</scope>
    <source>
        <strain evidence="2">KCTC 32020</strain>
    </source>
</reference>
<organism evidence="2 3">
    <name type="scientific">Vulcaniibacterium thermophilum</name>
    <dbReference type="NCBI Taxonomy" id="1169913"/>
    <lineage>
        <taxon>Bacteria</taxon>
        <taxon>Pseudomonadati</taxon>
        <taxon>Pseudomonadota</taxon>
        <taxon>Gammaproteobacteria</taxon>
        <taxon>Lysobacterales</taxon>
        <taxon>Lysobacteraceae</taxon>
        <taxon>Vulcaniibacterium</taxon>
    </lineage>
</organism>
<evidence type="ECO:0000313" key="2">
    <source>
        <dbReference type="EMBL" id="GHE32535.1"/>
    </source>
</evidence>
<dbReference type="CDD" id="cd16018">
    <property type="entry name" value="Enpp"/>
    <property type="match status" value="1"/>
</dbReference>
<dbReference type="EMBL" id="BNCF01000006">
    <property type="protein sequence ID" value="GHE32535.1"/>
    <property type="molecule type" value="Genomic_DNA"/>
</dbReference>
<proteinExistence type="predicted"/>
<name>A0A918Z1U9_9GAMM</name>
<sequence>MSRSIAAAFAALLACLLVACSTATPRPSPAARVPVVLISVDGFRADDLTPERTPHLYRLARAGVRAQGMTPSYPSLTFPNHYTLVTGLRPDRHGLVQNTMRDPQLGRFSLHDREAVANAAWWGGEPIWVAAEKAGMPTATMFWPGSEAKIGGVQPQRWYEFSYDVPIDVRVDRVLGWLAEPEATRPRLVTLYFEQLDKTAHEFGPDSHEAHAMLARLDRAIGRLADTLRARGQLDAVNLVIVSDHGMAAVPPGQVVALEDMVSFEDAEPVTDGQSVGFAPRPGREAAAERRLLGRHAHYQCWRKHELPARWHYGRHPRVPAIVCQMDEGWDAKPREAIARRPNRTRGSHGYDPALPSMRALFVAHGPAFRRGAVLPAFDNVHVYPLLARLLGVREAPNDGSIAPLLPALADNG</sequence>
<reference evidence="2" key="1">
    <citation type="journal article" date="2014" name="Int. J. Syst. Evol. Microbiol.">
        <title>Complete genome sequence of Corynebacterium casei LMG S-19264T (=DSM 44701T), isolated from a smear-ripened cheese.</title>
        <authorList>
            <consortium name="US DOE Joint Genome Institute (JGI-PGF)"/>
            <person name="Walter F."/>
            <person name="Albersmeier A."/>
            <person name="Kalinowski J."/>
            <person name="Ruckert C."/>
        </authorList>
    </citation>
    <scope>NUCLEOTIDE SEQUENCE</scope>
    <source>
        <strain evidence="2">KCTC 32020</strain>
    </source>
</reference>
<gene>
    <name evidence="2" type="ORF">GCM10007167_13160</name>
</gene>
<dbReference type="SUPFAM" id="SSF53649">
    <property type="entry name" value="Alkaline phosphatase-like"/>
    <property type="match status" value="1"/>
</dbReference>
<protein>
    <submittedName>
        <fullName evidence="2">Alkaline phosphatase family protein</fullName>
    </submittedName>
</protein>
<dbReference type="Pfam" id="PF01663">
    <property type="entry name" value="Phosphodiest"/>
    <property type="match status" value="1"/>
</dbReference>
<comment type="caution">
    <text evidence="2">The sequence shown here is derived from an EMBL/GenBank/DDBJ whole genome shotgun (WGS) entry which is preliminary data.</text>
</comment>
<dbReference type="InterPro" id="IPR002591">
    <property type="entry name" value="Phosphodiest/P_Trfase"/>
</dbReference>
<dbReference type="RefSeq" id="WP_146473770.1">
    <property type="nucleotide sequence ID" value="NZ_BNCF01000006.1"/>
</dbReference>
<dbReference type="PANTHER" id="PTHR10151:SF120">
    <property type="entry name" value="BIS(5'-ADENOSYL)-TRIPHOSPHATASE"/>
    <property type="match status" value="1"/>
</dbReference>
<evidence type="ECO:0000256" key="1">
    <source>
        <dbReference type="SAM" id="SignalP"/>
    </source>
</evidence>
<keyword evidence="1" id="KW-0732">Signal</keyword>
<feature type="chain" id="PRO_5037411740" evidence="1">
    <location>
        <begin position="31"/>
        <end position="413"/>
    </location>
</feature>
<dbReference type="PANTHER" id="PTHR10151">
    <property type="entry name" value="ECTONUCLEOTIDE PYROPHOSPHATASE/PHOSPHODIESTERASE"/>
    <property type="match status" value="1"/>
</dbReference>
<dbReference type="Proteomes" id="UP000636453">
    <property type="component" value="Unassembled WGS sequence"/>
</dbReference>
<accession>A0A918Z1U9</accession>
<dbReference type="InterPro" id="IPR017850">
    <property type="entry name" value="Alkaline_phosphatase_core_sf"/>
</dbReference>
<dbReference type="AlphaFoldDB" id="A0A918Z1U9"/>
<keyword evidence="3" id="KW-1185">Reference proteome</keyword>
<dbReference type="GO" id="GO:0016787">
    <property type="term" value="F:hydrolase activity"/>
    <property type="evidence" value="ECO:0007669"/>
    <property type="project" value="UniProtKB-ARBA"/>
</dbReference>
<evidence type="ECO:0000313" key="3">
    <source>
        <dbReference type="Proteomes" id="UP000636453"/>
    </source>
</evidence>